<evidence type="ECO:0000313" key="2">
    <source>
        <dbReference type="Proteomes" id="UP000636479"/>
    </source>
</evidence>
<comment type="caution">
    <text evidence="1">The sequence shown here is derived from an EMBL/GenBank/DDBJ whole genome shotgun (WGS) entry which is preliminary data.</text>
</comment>
<name>A0A8H6SND3_9AGAR</name>
<dbReference type="RefSeq" id="XP_037220040.1">
    <property type="nucleotide sequence ID" value="XM_037364396.1"/>
</dbReference>
<reference evidence="1" key="1">
    <citation type="submission" date="2020-05" db="EMBL/GenBank/DDBJ databases">
        <title>Mycena genomes resolve the evolution of fungal bioluminescence.</title>
        <authorList>
            <person name="Tsai I.J."/>
        </authorList>
    </citation>
    <scope>NUCLEOTIDE SEQUENCE</scope>
    <source>
        <strain evidence="1">171206Taipei</strain>
    </source>
</reference>
<dbReference type="GeneID" id="59346912"/>
<dbReference type="EMBL" id="JACAZF010000006">
    <property type="protein sequence ID" value="KAF7302040.1"/>
    <property type="molecule type" value="Genomic_DNA"/>
</dbReference>
<gene>
    <name evidence="1" type="ORF">MIND_00770400</name>
</gene>
<organism evidence="1 2">
    <name type="scientific">Mycena indigotica</name>
    <dbReference type="NCBI Taxonomy" id="2126181"/>
    <lineage>
        <taxon>Eukaryota</taxon>
        <taxon>Fungi</taxon>
        <taxon>Dikarya</taxon>
        <taxon>Basidiomycota</taxon>
        <taxon>Agaricomycotina</taxon>
        <taxon>Agaricomycetes</taxon>
        <taxon>Agaricomycetidae</taxon>
        <taxon>Agaricales</taxon>
        <taxon>Marasmiineae</taxon>
        <taxon>Mycenaceae</taxon>
        <taxon>Mycena</taxon>
    </lineage>
</organism>
<dbReference type="Proteomes" id="UP000636479">
    <property type="component" value="Unassembled WGS sequence"/>
</dbReference>
<protein>
    <submittedName>
        <fullName evidence="1">Uncharacterized protein</fullName>
    </submittedName>
</protein>
<accession>A0A8H6SND3</accession>
<dbReference type="AlphaFoldDB" id="A0A8H6SND3"/>
<keyword evidence="2" id="KW-1185">Reference proteome</keyword>
<evidence type="ECO:0000313" key="1">
    <source>
        <dbReference type="EMBL" id="KAF7302040.1"/>
    </source>
</evidence>
<proteinExistence type="predicted"/>
<sequence length="128" mass="13149">MSAWDVSLKTLKDKVPDLGSNAALAADLDERIKAAESEFASSIVQLILFGDGTTLNASLDQNVGTGACGNLGNGAFKGMVTENVAGNTYTVKVTATTAKIFDSNGGLIYNGKGSASAGIRGSWPLTFQ</sequence>